<dbReference type="GO" id="GO:0030151">
    <property type="term" value="F:molybdenum ion binding"/>
    <property type="evidence" value="ECO:0007669"/>
    <property type="project" value="InterPro"/>
</dbReference>
<dbReference type="Pfam" id="PF03473">
    <property type="entry name" value="MOSC"/>
    <property type="match status" value="1"/>
</dbReference>
<gene>
    <name evidence="2" type="ORF">TRP8649_04019</name>
</gene>
<sequence>MTGELKEIWRFPIKAHGREALNKVSLTAGQALPYDRQWAVAHEASKADGSKWVPCSQFSRAAKAPGLQAISAKLDEASERMTLSHPDLPDLEFDPNTEGQKLIDWAGHFVPENRPQSVAVIRSATVAFTDSHFPSVTIGNMSSHRAVSQRAGQDLSIHRWRCNLWIDGLAPWEEFDWIGKEIQIGDAVFHVEEPTTRCLATHANPETGKRDVDVLATLDHWGHQDFTVMTKVVRGGDIQPGDKVKVL</sequence>
<dbReference type="AlphaFoldDB" id="A0A238JGS0"/>
<evidence type="ECO:0000259" key="1">
    <source>
        <dbReference type="PROSITE" id="PS51340"/>
    </source>
</evidence>
<dbReference type="InterPro" id="IPR005303">
    <property type="entry name" value="MOCOS_middle"/>
</dbReference>
<dbReference type="InterPro" id="IPR005302">
    <property type="entry name" value="MoCF_Sase_C"/>
</dbReference>
<feature type="domain" description="MOSC" evidence="1">
    <location>
        <begin position="104"/>
        <end position="247"/>
    </location>
</feature>
<reference evidence="3" key="1">
    <citation type="submission" date="2017-05" db="EMBL/GenBank/DDBJ databases">
        <authorList>
            <person name="Rodrigo-Torres L."/>
            <person name="Arahal R. D."/>
            <person name="Lucena T."/>
        </authorList>
    </citation>
    <scope>NUCLEOTIDE SEQUENCE [LARGE SCALE GENOMIC DNA]</scope>
    <source>
        <strain evidence="3">CECT 8649</strain>
    </source>
</reference>
<dbReference type="SUPFAM" id="SSF50800">
    <property type="entry name" value="PK beta-barrel domain-like"/>
    <property type="match status" value="1"/>
</dbReference>
<dbReference type="EMBL" id="FXXP01000003">
    <property type="protein sequence ID" value="SMX29880.1"/>
    <property type="molecule type" value="Genomic_DNA"/>
</dbReference>
<evidence type="ECO:0000313" key="2">
    <source>
        <dbReference type="EMBL" id="SMX29880.1"/>
    </source>
</evidence>
<keyword evidence="3" id="KW-1185">Reference proteome</keyword>
<dbReference type="GO" id="GO:0030170">
    <property type="term" value="F:pyridoxal phosphate binding"/>
    <property type="evidence" value="ECO:0007669"/>
    <property type="project" value="InterPro"/>
</dbReference>
<dbReference type="PROSITE" id="PS51340">
    <property type="entry name" value="MOSC"/>
    <property type="match status" value="1"/>
</dbReference>
<dbReference type="Pfam" id="PF03476">
    <property type="entry name" value="MOSC_N"/>
    <property type="match status" value="1"/>
</dbReference>
<protein>
    <submittedName>
        <fullName evidence="2">MOSC domain protein</fullName>
    </submittedName>
</protein>
<dbReference type="Proteomes" id="UP000225972">
    <property type="component" value="Unassembled WGS sequence"/>
</dbReference>
<proteinExistence type="predicted"/>
<dbReference type="InterPro" id="IPR011037">
    <property type="entry name" value="Pyrv_Knase-like_insert_dom_sf"/>
</dbReference>
<name>A0A238JGS0_9RHOB</name>
<accession>A0A238JGS0</accession>
<dbReference type="GO" id="GO:0003824">
    <property type="term" value="F:catalytic activity"/>
    <property type="evidence" value="ECO:0007669"/>
    <property type="project" value="InterPro"/>
</dbReference>
<organism evidence="2 3">
    <name type="scientific">Pelagimonas phthalicica</name>
    <dbReference type="NCBI Taxonomy" id="1037362"/>
    <lineage>
        <taxon>Bacteria</taxon>
        <taxon>Pseudomonadati</taxon>
        <taxon>Pseudomonadota</taxon>
        <taxon>Alphaproteobacteria</taxon>
        <taxon>Rhodobacterales</taxon>
        <taxon>Roseobacteraceae</taxon>
        <taxon>Pelagimonas</taxon>
    </lineage>
</organism>
<dbReference type="RefSeq" id="WP_099248504.1">
    <property type="nucleotide sequence ID" value="NZ_FXXP01000003.1"/>
</dbReference>
<dbReference type="Gene3D" id="2.40.33.20">
    <property type="entry name" value="PK beta-barrel domain-like"/>
    <property type="match status" value="1"/>
</dbReference>
<dbReference type="OrthoDB" id="581532at2"/>
<evidence type="ECO:0000313" key="3">
    <source>
        <dbReference type="Proteomes" id="UP000225972"/>
    </source>
</evidence>